<comment type="caution">
    <text evidence="2">The sequence shown here is derived from an EMBL/GenBank/DDBJ whole genome shotgun (WGS) entry which is preliminary data.</text>
</comment>
<dbReference type="PANTHER" id="PTHR42923">
    <property type="entry name" value="PROTOPORPHYRINOGEN OXIDASE"/>
    <property type="match status" value="1"/>
</dbReference>
<dbReference type="Proteomes" id="UP000072741">
    <property type="component" value="Unassembled WGS sequence"/>
</dbReference>
<dbReference type="GO" id="GO:0016491">
    <property type="term" value="F:oxidoreductase activity"/>
    <property type="evidence" value="ECO:0007669"/>
    <property type="project" value="InterPro"/>
</dbReference>
<evidence type="ECO:0000259" key="1">
    <source>
        <dbReference type="Pfam" id="PF01593"/>
    </source>
</evidence>
<feature type="domain" description="Amine oxidase" evidence="1">
    <location>
        <begin position="16"/>
        <end position="426"/>
    </location>
</feature>
<dbReference type="RefSeq" id="WP_058641045.1">
    <property type="nucleotide sequence ID" value="NZ_LDSL01000038.1"/>
</dbReference>
<evidence type="ECO:0000313" key="2">
    <source>
        <dbReference type="EMBL" id="KTT24808.1"/>
    </source>
</evidence>
<reference evidence="2 3" key="1">
    <citation type="journal article" date="2016" name="Front. Microbiol.">
        <title>Genomic Resource of Rice Seed Associated Bacteria.</title>
        <authorList>
            <person name="Midha S."/>
            <person name="Bansal K."/>
            <person name="Sharma S."/>
            <person name="Kumar N."/>
            <person name="Patil P.P."/>
            <person name="Chaudhry V."/>
            <person name="Patil P.B."/>
        </authorList>
    </citation>
    <scope>NUCLEOTIDE SEQUENCE [LARGE SCALE GENOMIC DNA]</scope>
    <source>
        <strain evidence="2 3">NS331</strain>
    </source>
</reference>
<dbReference type="InterPro" id="IPR050464">
    <property type="entry name" value="Zeta_carotene_desat/Oxidored"/>
</dbReference>
<sequence>MTQSHYDAIVIGAGAGGMSAAAHLVAAGRKVLIVESQDRLGGRASSEEIDGFIVNRGAIAIERGSGFEQTFDLLGVPLDVREPQPATVFRIDGKIIDPSKGGGWNLIIGGLTKAAAKIGATFGDVRKGNTELPEEALSTEEWLRKFTKNQTVHRLFRNLCAAIWAANADELPARAFLTYFSFKGAFKRFGFCPRGTIGLWNDLGDAIRARGGEIWLDAPVTRIHVDGGRATGVDVVRNGRTERIEAGVVISNIGPAATVPLAGEAALGADYVAKVRRVLRPAANIVVNFATRERLIDLPGLVTFANTERLCNMGELTAMCPEMAPPGWHLYVAYVVPKPALGDFDEKAETELGLQDLRNEFPSFKDAKILSIRVMRGEWPAQRSCAGFDLPQETPLPNLWNVGDAVKDYGGGGTQACVDTGREAAHKALAVLGVGVAA</sequence>
<dbReference type="OrthoDB" id="9774675at2"/>
<protein>
    <submittedName>
        <fullName evidence="2">Amine oxidase</fullName>
    </submittedName>
</protein>
<dbReference type="SUPFAM" id="SSF51905">
    <property type="entry name" value="FAD/NAD(P)-binding domain"/>
    <property type="match status" value="1"/>
</dbReference>
<organism evidence="2 3">
    <name type="scientific">Pseudacidovorax intermedius</name>
    <dbReference type="NCBI Taxonomy" id="433924"/>
    <lineage>
        <taxon>Bacteria</taxon>
        <taxon>Pseudomonadati</taxon>
        <taxon>Pseudomonadota</taxon>
        <taxon>Betaproteobacteria</taxon>
        <taxon>Burkholderiales</taxon>
        <taxon>Comamonadaceae</taxon>
        <taxon>Pseudacidovorax</taxon>
    </lineage>
</organism>
<dbReference type="InterPro" id="IPR002937">
    <property type="entry name" value="Amino_oxidase"/>
</dbReference>
<dbReference type="AlphaFoldDB" id="A0A147H4P1"/>
<dbReference type="Gene3D" id="3.90.660.50">
    <property type="match status" value="1"/>
</dbReference>
<dbReference type="Pfam" id="PF01593">
    <property type="entry name" value="Amino_oxidase"/>
    <property type="match status" value="1"/>
</dbReference>
<dbReference type="PRINTS" id="PR00411">
    <property type="entry name" value="PNDRDTASEI"/>
</dbReference>
<name>A0A147H4P1_9BURK</name>
<dbReference type="Gene3D" id="3.50.50.60">
    <property type="entry name" value="FAD/NAD(P)-binding domain"/>
    <property type="match status" value="1"/>
</dbReference>
<gene>
    <name evidence="2" type="ORF">NS331_05775</name>
</gene>
<keyword evidence="3" id="KW-1185">Reference proteome</keyword>
<proteinExistence type="predicted"/>
<accession>A0A147H4P1</accession>
<dbReference type="InterPro" id="IPR036188">
    <property type="entry name" value="FAD/NAD-bd_sf"/>
</dbReference>
<dbReference type="EMBL" id="LDSL01000038">
    <property type="protein sequence ID" value="KTT24808.1"/>
    <property type="molecule type" value="Genomic_DNA"/>
</dbReference>
<evidence type="ECO:0000313" key="3">
    <source>
        <dbReference type="Proteomes" id="UP000072741"/>
    </source>
</evidence>
<dbReference type="PATRIC" id="fig|433924.3.peg.3023"/>